<dbReference type="SUPFAM" id="SSF50630">
    <property type="entry name" value="Acid proteases"/>
    <property type="match status" value="1"/>
</dbReference>
<dbReference type="PANTHER" id="PTHR37984">
    <property type="entry name" value="PROTEIN CBG26694"/>
    <property type="match status" value="1"/>
</dbReference>
<dbReference type="OrthoDB" id="1717862at2759"/>
<dbReference type="PANTHER" id="PTHR37984:SF5">
    <property type="entry name" value="PROTEIN NYNRIN-LIKE"/>
    <property type="match status" value="1"/>
</dbReference>
<dbReference type="GO" id="GO:0003964">
    <property type="term" value="F:RNA-directed DNA polymerase activity"/>
    <property type="evidence" value="ECO:0007669"/>
    <property type="project" value="UniProtKB-KW"/>
</dbReference>
<sequence>MEDEIAQPIPFSTLAKKARKRMELDPKMVEMFKKVVVTIPLFDVIHQVPKYAKFLKNLCMNKDRILELETIPLGSSISALMGALPEKCDDPGPCMVTCTVNGVQFLDCMCDLGACVSIMPLSVYKELKLPPLKRSTARFVLADKSIITVTGVAEDVLVNIKGLVFPIDFYVLEMPSSESKRAPSILLGRPFLRTSRFKLDAYSGTYSFEIDGRVVSFSLEEAMKHPPENHSLFRCDPIDNIIAEVHLAKLDEKYMIEDTNEDPSQASTLHHPDHPKIQTPSQDQKIELKPLPPHLKYSYLDEAHKLPVIIAKELDPQQEEKLLCILRKNKRAIGWSLADLVGISPQRMGEPGPSGPKEIRSDYHQERERRTYSDKGAKLLEDGYSGYFQIHIALKDQEKITFTCPFGTYAYKRMPFGLCNALATFQRCMMSIFADFLEQCMEVFMDDFSVYGESFDHCLENLEKVLERCTKSNLVLNFEKCHFMVRQGIVLGHIVSKEGISVDPAKINVISSLPYPSSERKVRSFLGHAGFYRRFIKDFIKIELPLSRLLQKDIEFDLSKECMEAYDKLKVALTQAPIVRGPDWNRPFEIMCDASNHAVGAALAQRKGKNPYVIAYVSKTLDGAQSNYTTTEKELLAIVFALDKFRAYLLGSKVVVFLDHAALKYLLAKKESKPRLIRWVLLLQEFDLEIKDRSGSQNLLADHLS</sequence>
<dbReference type="InterPro" id="IPR043128">
    <property type="entry name" value="Rev_trsase/Diguanyl_cyclase"/>
</dbReference>
<dbReference type="InterPro" id="IPR043502">
    <property type="entry name" value="DNA/RNA_pol_sf"/>
</dbReference>
<evidence type="ECO:0000256" key="3">
    <source>
        <dbReference type="ARBA" id="ARBA00022695"/>
    </source>
</evidence>
<evidence type="ECO:0000256" key="5">
    <source>
        <dbReference type="ARBA" id="ARBA00022759"/>
    </source>
</evidence>
<accession>A0A6P4BN82</accession>
<feature type="compositionally biased region" description="Basic and acidic residues" evidence="8">
    <location>
        <begin position="357"/>
        <end position="367"/>
    </location>
</feature>
<dbReference type="Proteomes" id="UP000515211">
    <property type="component" value="Chromosome 9"/>
</dbReference>
<keyword evidence="4" id="KW-0540">Nuclease</keyword>
<dbReference type="RefSeq" id="XP_015940398.1">
    <property type="nucleotide sequence ID" value="XM_016084912.1"/>
</dbReference>
<evidence type="ECO:0000313" key="11">
    <source>
        <dbReference type="Proteomes" id="UP000515211"/>
    </source>
</evidence>
<dbReference type="Gene3D" id="3.30.70.270">
    <property type="match status" value="2"/>
</dbReference>
<proteinExistence type="predicted"/>
<keyword evidence="6" id="KW-0378">Hydrolase</keyword>
<evidence type="ECO:0000256" key="7">
    <source>
        <dbReference type="ARBA" id="ARBA00022918"/>
    </source>
</evidence>
<dbReference type="Gene3D" id="3.10.10.10">
    <property type="entry name" value="HIV Type 1 Reverse Transcriptase, subunit A, domain 1"/>
    <property type="match status" value="1"/>
</dbReference>
<organism evidence="11 12">
    <name type="scientific">Arachis duranensis</name>
    <name type="common">Wild peanut</name>
    <dbReference type="NCBI Taxonomy" id="130453"/>
    <lineage>
        <taxon>Eukaryota</taxon>
        <taxon>Viridiplantae</taxon>
        <taxon>Streptophyta</taxon>
        <taxon>Embryophyta</taxon>
        <taxon>Tracheophyta</taxon>
        <taxon>Spermatophyta</taxon>
        <taxon>Magnoliopsida</taxon>
        <taxon>eudicotyledons</taxon>
        <taxon>Gunneridae</taxon>
        <taxon>Pentapetalae</taxon>
        <taxon>rosids</taxon>
        <taxon>fabids</taxon>
        <taxon>Fabales</taxon>
        <taxon>Fabaceae</taxon>
        <taxon>Papilionoideae</taxon>
        <taxon>50 kb inversion clade</taxon>
        <taxon>dalbergioids sensu lato</taxon>
        <taxon>Dalbergieae</taxon>
        <taxon>Pterocarpus clade</taxon>
        <taxon>Arachis</taxon>
    </lineage>
</organism>
<evidence type="ECO:0000256" key="6">
    <source>
        <dbReference type="ARBA" id="ARBA00022801"/>
    </source>
</evidence>
<dbReference type="InterPro" id="IPR050951">
    <property type="entry name" value="Retrovirus_Pol_polyprotein"/>
</dbReference>
<evidence type="ECO:0000256" key="4">
    <source>
        <dbReference type="ARBA" id="ARBA00022722"/>
    </source>
</evidence>
<feature type="region of interest" description="Disordered" evidence="8">
    <location>
        <begin position="346"/>
        <end position="367"/>
    </location>
</feature>
<reference evidence="12" key="2">
    <citation type="submission" date="2025-08" db="UniProtKB">
        <authorList>
            <consortium name="RefSeq"/>
        </authorList>
    </citation>
    <scope>IDENTIFICATION</scope>
    <source>
        <tissue evidence="12">Whole plant</tissue>
    </source>
</reference>
<feature type="region of interest" description="Disordered" evidence="8">
    <location>
        <begin position="260"/>
        <end position="281"/>
    </location>
</feature>
<evidence type="ECO:0000259" key="10">
    <source>
        <dbReference type="Pfam" id="PF17917"/>
    </source>
</evidence>
<keyword evidence="2" id="KW-0808">Transferase</keyword>
<evidence type="ECO:0000256" key="8">
    <source>
        <dbReference type="SAM" id="MobiDB-lite"/>
    </source>
</evidence>
<evidence type="ECO:0000313" key="12">
    <source>
        <dbReference type="RefSeq" id="XP_015940398.1"/>
    </source>
</evidence>
<dbReference type="GO" id="GO:0004519">
    <property type="term" value="F:endonuclease activity"/>
    <property type="evidence" value="ECO:0007669"/>
    <property type="project" value="UniProtKB-KW"/>
</dbReference>
<name>A0A6P4BN82_ARADU</name>
<dbReference type="Pfam" id="PF00078">
    <property type="entry name" value="RVT_1"/>
    <property type="match status" value="1"/>
</dbReference>
<keyword evidence="7" id="KW-0695">RNA-directed DNA polymerase</keyword>
<dbReference type="KEGG" id="adu:107465923"/>
<feature type="domain" description="Reverse transcriptase RNase H-like" evidence="10">
    <location>
        <begin position="583"/>
        <end position="686"/>
    </location>
</feature>
<evidence type="ECO:0000256" key="1">
    <source>
        <dbReference type="ARBA" id="ARBA00012493"/>
    </source>
</evidence>
<dbReference type="AlphaFoldDB" id="A0A6P4BN82"/>
<dbReference type="GeneID" id="107465923"/>
<dbReference type="EC" id="2.7.7.49" evidence="1"/>
<evidence type="ECO:0000259" key="9">
    <source>
        <dbReference type="Pfam" id="PF00078"/>
    </source>
</evidence>
<reference evidence="11" key="1">
    <citation type="journal article" date="2016" name="Nat. Genet.">
        <title>The genome sequences of Arachis duranensis and Arachis ipaensis, the diploid ancestors of cultivated peanut.</title>
        <authorList>
            <person name="Bertioli D.J."/>
            <person name="Cannon S.B."/>
            <person name="Froenicke L."/>
            <person name="Huang G."/>
            <person name="Farmer A.D."/>
            <person name="Cannon E.K."/>
            <person name="Liu X."/>
            <person name="Gao D."/>
            <person name="Clevenger J."/>
            <person name="Dash S."/>
            <person name="Ren L."/>
            <person name="Moretzsohn M.C."/>
            <person name="Shirasawa K."/>
            <person name="Huang W."/>
            <person name="Vidigal B."/>
            <person name="Abernathy B."/>
            <person name="Chu Y."/>
            <person name="Niederhuth C.E."/>
            <person name="Umale P."/>
            <person name="Araujo A.C."/>
            <person name="Kozik A."/>
            <person name="Kim K.D."/>
            <person name="Burow M.D."/>
            <person name="Varshney R.K."/>
            <person name="Wang X."/>
            <person name="Zhang X."/>
            <person name="Barkley N."/>
            <person name="Guimaraes P.M."/>
            <person name="Isobe S."/>
            <person name="Guo B."/>
            <person name="Liao B."/>
            <person name="Stalker H.T."/>
            <person name="Schmitz R.J."/>
            <person name="Scheffler B.E."/>
            <person name="Leal-Bertioli S.C."/>
            <person name="Xun X."/>
            <person name="Jackson S.A."/>
            <person name="Michelmore R."/>
            <person name="Ozias-Akins P."/>
        </authorList>
    </citation>
    <scope>NUCLEOTIDE SEQUENCE [LARGE SCALE GENOMIC DNA]</scope>
    <source>
        <strain evidence="11">cv. V14167</strain>
    </source>
</reference>
<dbReference type="Gene3D" id="2.40.70.10">
    <property type="entry name" value="Acid Proteases"/>
    <property type="match status" value="1"/>
</dbReference>
<dbReference type="GO" id="GO:0016787">
    <property type="term" value="F:hydrolase activity"/>
    <property type="evidence" value="ECO:0007669"/>
    <property type="project" value="UniProtKB-KW"/>
</dbReference>
<dbReference type="CDD" id="cd01647">
    <property type="entry name" value="RT_LTR"/>
    <property type="match status" value="1"/>
</dbReference>
<dbReference type="SUPFAM" id="SSF56672">
    <property type="entry name" value="DNA/RNA polymerases"/>
    <property type="match status" value="1"/>
</dbReference>
<dbReference type="InterPro" id="IPR041373">
    <property type="entry name" value="RT_RNaseH"/>
</dbReference>
<dbReference type="InterPro" id="IPR021109">
    <property type="entry name" value="Peptidase_aspartic_dom_sf"/>
</dbReference>
<dbReference type="InterPro" id="IPR000477">
    <property type="entry name" value="RT_dom"/>
</dbReference>
<protein>
    <recommendedName>
        <fullName evidence="1">RNA-directed DNA polymerase</fullName>
        <ecNumber evidence="1">2.7.7.49</ecNumber>
    </recommendedName>
</protein>
<feature type="domain" description="Reverse transcriptase" evidence="9">
    <location>
        <begin position="382"/>
        <end position="494"/>
    </location>
</feature>
<keyword evidence="11" id="KW-1185">Reference proteome</keyword>
<dbReference type="FunFam" id="3.30.70.270:FF:000020">
    <property type="entry name" value="Transposon Tf2-6 polyprotein-like Protein"/>
    <property type="match status" value="1"/>
</dbReference>
<keyword evidence="5" id="KW-0255">Endonuclease</keyword>
<gene>
    <name evidence="12" type="primary">LOC107465923</name>
</gene>
<evidence type="ECO:0000256" key="2">
    <source>
        <dbReference type="ARBA" id="ARBA00022679"/>
    </source>
</evidence>
<keyword evidence="3" id="KW-0548">Nucleotidyltransferase</keyword>
<dbReference type="CDD" id="cd00303">
    <property type="entry name" value="retropepsin_like"/>
    <property type="match status" value="1"/>
</dbReference>
<dbReference type="Pfam" id="PF17917">
    <property type="entry name" value="RT_RNaseH"/>
    <property type="match status" value="1"/>
</dbReference>
<dbReference type="CDD" id="cd09274">
    <property type="entry name" value="RNase_HI_RT_Ty3"/>
    <property type="match status" value="1"/>
</dbReference>
<dbReference type="FunFam" id="3.10.20.370:FF:000001">
    <property type="entry name" value="Retrovirus-related Pol polyprotein from transposon 17.6-like protein"/>
    <property type="match status" value="1"/>
</dbReference>